<dbReference type="Proteomes" id="UP000523007">
    <property type="component" value="Unassembled WGS sequence"/>
</dbReference>
<dbReference type="SUPFAM" id="SSF50475">
    <property type="entry name" value="FMN-binding split barrel"/>
    <property type="match status" value="1"/>
</dbReference>
<accession>A0A7W7RIU0</accession>
<comment type="caution">
    <text evidence="2">The sequence shown here is derived from an EMBL/GenBank/DDBJ whole genome shotgun (WGS) entry which is preliminary data.</text>
</comment>
<gene>
    <name evidence="2" type="ORF">F4561_003604</name>
</gene>
<dbReference type="Pfam" id="PF01243">
    <property type="entry name" value="PNPOx_N"/>
    <property type="match status" value="1"/>
</dbReference>
<dbReference type="AlphaFoldDB" id="A0A7W7RIU0"/>
<dbReference type="EMBL" id="JACHJT010000001">
    <property type="protein sequence ID" value="MBB4932784.1"/>
    <property type="molecule type" value="Genomic_DNA"/>
</dbReference>
<evidence type="ECO:0000313" key="2">
    <source>
        <dbReference type="EMBL" id="MBB4932784.1"/>
    </source>
</evidence>
<organism evidence="2 3">
    <name type="scientific">Lipingzhangella halophila</name>
    <dbReference type="NCBI Taxonomy" id="1783352"/>
    <lineage>
        <taxon>Bacteria</taxon>
        <taxon>Bacillati</taxon>
        <taxon>Actinomycetota</taxon>
        <taxon>Actinomycetes</taxon>
        <taxon>Streptosporangiales</taxon>
        <taxon>Nocardiopsidaceae</taxon>
        <taxon>Lipingzhangella</taxon>
    </lineage>
</organism>
<dbReference type="RefSeq" id="WP_184580428.1">
    <property type="nucleotide sequence ID" value="NZ_JACHJT010000001.1"/>
</dbReference>
<proteinExistence type="predicted"/>
<evidence type="ECO:0000313" key="3">
    <source>
        <dbReference type="Proteomes" id="UP000523007"/>
    </source>
</evidence>
<protein>
    <submittedName>
        <fullName evidence="2">General stress protein 26</fullName>
    </submittedName>
</protein>
<evidence type="ECO:0000259" key="1">
    <source>
        <dbReference type="Pfam" id="PF01243"/>
    </source>
</evidence>
<dbReference type="Gene3D" id="2.30.110.10">
    <property type="entry name" value="Electron Transport, Fmn-binding Protein, Chain A"/>
    <property type="match status" value="1"/>
</dbReference>
<feature type="domain" description="Pyridoxamine 5'-phosphate oxidase N-terminal" evidence="1">
    <location>
        <begin position="15"/>
        <end position="148"/>
    </location>
</feature>
<sequence length="168" mass="19205">MSTALHPRLPYSEISDEFTDIVSAIMYATMTTVDLRGRPRSRILVPIWQTVDDLPVGWLATFKTPVKRSHLAGNPHATLSYWSPRQDFAAADTVTRWVEDAETKREVWELYRTGSPPGVGYDPETYWPGGPENPKFHVLRMDPFRVQVLRGRDLLTGRPARIWRDPAS</sequence>
<dbReference type="InterPro" id="IPR012349">
    <property type="entry name" value="Split_barrel_FMN-bd"/>
</dbReference>
<name>A0A7W7RIU0_9ACTN</name>
<reference evidence="2 3" key="1">
    <citation type="submission" date="2020-08" db="EMBL/GenBank/DDBJ databases">
        <title>Sequencing the genomes of 1000 actinobacteria strains.</title>
        <authorList>
            <person name="Klenk H.-P."/>
        </authorList>
    </citation>
    <scope>NUCLEOTIDE SEQUENCE [LARGE SCALE GENOMIC DNA]</scope>
    <source>
        <strain evidence="2 3">DSM 102030</strain>
    </source>
</reference>
<keyword evidence="3" id="KW-1185">Reference proteome</keyword>
<dbReference type="InterPro" id="IPR011576">
    <property type="entry name" value="Pyridox_Oxase_N"/>
</dbReference>